<organism evidence="1">
    <name type="scientific">Mus musculus</name>
    <name type="common">Mouse</name>
    <dbReference type="NCBI Taxonomy" id="10090"/>
    <lineage>
        <taxon>Eukaryota</taxon>
        <taxon>Metazoa</taxon>
        <taxon>Chordata</taxon>
        <taxon>Craniata</taxon>
        <taxon>Vertebrata</taxon>
        <taxon>Euteleostomi</taxon>
        <taxon>Mammalia</taxon>
        <taxon>Eutheria</taxon>
        <taxon>Euarchontoglires</taxon>
        <taxon>Glires</taxon>
        <taxon>Rodentia</taxon>
        <taxon>Myomorpha</taxon>
        <taxon>Muroidea</taxon>
        <taxon>Muridae</taxon>
        <taxon>Murinae</taxon>
        <taxon>Mus</taxon>
        <taxon>Mus</taxon>
    </lineage>
</organism>
<feature type="non-terminal residue" evidence="1">
    <location>
        <position position="34"/>
    </location>
</feature>
<accession>Q9WUU0</accession>
<dbReference type="AlphaFoldDB" id="Q9WUU0"/>
<proteinExistence type="predicted"/>
<sequence length="34" mass="3727">PASSGFGATTLPEMPNLLRRQALSCESPRLRPSW</sequence>
<reference evidence="1" key="1">
    <citation type="journal article" date="1999" name="J. Cell Sci.">
        <title>A fraction of mouse sperm chromatin is organized in nucleosomal hypersensitive domains enriched in retroposon.</title>
        <authorList>
            <person name="Pittoggi C."/>
            <person name="Renzi L."/>
            <person name="Zaccagnini G."/>
            <person name="Cimini D."/>
            <person name="Degrassi F."/>
            <person name="Giordano R."/>
            <person name="Magnano A.R."/>
            <person name="Lorenzini R."/>
            <person name="Lavia P."/>
            <person name="Spadafora C."/>
        </authorList>
    </citation>
    <scope>NUCLEOTIDE SEQUENCE</scope>
    <source>
        <strain evidence="1">CD1</strain>
        <tissue evidence="1">Cauda epididymis</tissue>
    </source>
</reference>
<name>Q9WUU0_MOUSE</name>
<dbReference type="EMBL" id="AJ133882">
    <property type="protein sequence ID" value="CAB41619.1"/>
    <property type="molecule type" value="Genomic_DNA"/>
</dbReference>
<evidence type="ECO:0000313" key="1">
    <source>
        <dbReference type="EMBL" id="CAB41619.1"/>
    </source>
</evidence>
<protein>
    <submittedName>
        <fullName evidence="1">Uncharacterized protein</fullName>
    </submittedName>
</protein>
<feature type="non-terminal residue" evidence="1">
    <location>
        <position position="1"/>
    </location>
</feature>